<evidence type="ECO:0000313" key="1">
    <source>
        <dbReference type="EMBL" id="KKK47450.1"/>
    </source>
</evidence>
<name>A0A0F8WH10_9ZZZZ</name>
<sequence length="325" mass="35870">MKYAIILLFVLGISLVGINEVYAVEPPTIQITQVTTGESTNNPLIYNVTDRDDNIIHSISLKASYPVISDEYILEPNTEYFVIPLGNIDYQFNVGYCQKFINDTLIERNPQTNPFTLQNGETLRCDYIYQYISPTLNVIINTNVDNTFGFQIPVYKISKQVITNDGQSSSTVELYPNIEIIINSTAPTDYVLQDSSCVTDGTLTQGLTFYTGAHTNTVCTINYEIPLPEPTIPSQPMISPMFAPMISPQKVEPLTPIPVPPPLNVPSVTINTILDSIGGLTTFGYEITSTEPSINSSTMAAVTNFSIFFDLESGIEYTLTPISPT</sequence>
<protein>
    <submittedName>
        <fullName evidence="1">Uncharacterized protein</fullName>
    </submittedName>
</protein>
<comment type="caution">
    <text evidence="1">The sequence shown here is derived from an EMBL/GenBank/DDBJ whole genome shotgun (WGS) entry which is preliminary data.</text>
</comment>
<proteinExistence type="predicted"/>
<feature type="non-terminal residue" evidence="1">
    <location>
        <position position="325"/>
    </location>
</feature>
<gene>
    <name evidence="1" type="ORF">LCGC14_3155060</name>
</gene>
<dbReference type="AlphaFoldDB" id="A0A0F8WH10"/>
<dbReference type="EMBL" id="LAZR01069573">
    <property type="protein sequence ID" value="KKK47450.1"/>
    <property type="molecule type" value="Genomic_DNA"/>
</dbReference>
<reference evidence="1" key="1">
    <citation type="journal article" date="2015" name="Nature">
        <title>Complex archaea that bridge the gap between prokaryotes and eukaryotes.</title>
        <authorList>
            <person name="Spang A."/>
            <person name="Saw J.H."/>
            <person name="Jorgensen S.L."/>
            <person name="Zaremba-Niedzwiedzka K."/>
            <person name="Martijn J."/>
            <person name="Lind A.E."/>
            <person name="van Eijk R."/>
            <person name="Schleper C."/>
            <person name="Guy L."/>
            <person name="Ettema T.J."/>
        </authorList>
    </citation>
    <scope>NUCLEOTIDE SEQUENCE</scope>
</reference>
<organism evidence="1">
    <name type="scientific">marine sediment metagenome</name>
    <dbReference type="NCBI Taxonomy" id="412755"/>
    <lineage>
        <taxon>unclassified sequences</taxon>
        <taxon>metagenomes</taxon>
        <taxon>ecological metagenomes</taxon>
    </lineage>
</organism>
<accession>A0A0F8WH10</accession>